<dbReference type="AlphaFoldDB" id="A0A255YU81"/>
<comment type="caution">
    <text evidence="2">The sequence shown here is derived from an EMBL/GenBank/DDBJ whole genome shotgun (WGS) entry which is preliminary data.</text>
</comment>
<reference evidence="2 3" key="1">
    <citation type="submission" date="2017-07" db="EMBL/GenBank/DDBJ databases">
        <title>Niveispirillum cyanobacteriorum sp. nov., isolated from cyanobacterial aggregates in a eutrophic lake.</title>
        <authorList>
            <person name="Cai H."/>
        </authorList>
    </citation>
    <scope>NUCLEOTIDE SEQUENCE [LARGE SCALE GENOMIC DNA]</scope>
    <source>
        <strain evidence="3">TH1-14</strain>
    </source>
</reference>
<evidence type="ECO:0000313" key="2">
    <source>
        <dbReference type="EMBL" id="OYQ32796.1"/>
    </source>
</evidence>
<sequence>MTIVQRDNVVLSRWEHHDMTNQAYSIETSRHAAGLAVADGQGFRFYSAHPLFTSLDGKHFHSVAAVEKAARRRENEFRPASRRQDSRGEVYRSWGL</sequence>
<name>A0A255YU81_9PROT</name>
<feature type="compositionally biased region" description="Basic and acidic residues" evidence="1">
    <location>
        <begin position="71"/>
        <end position="90"/>
    </location>
</feature>
<dbReference type="Proteomes" id="UP000216998">
    <property type="component" value="Unassembled WGS sequence"/>
</dbReference>
<evidence type="ECO:0000256" key="1">
    <source>
        <dbReference type="SAM" id="MobiDB-lite"/>
    </source>
</evidence>
<gene>
    <name evidence="2" type="ORF">CHU95_18780</name>
</gene>
<evidence type="ECO:0000313" key="3">
    <source>
        <dbReference type="Proteomes" id="UP000216998"/>
    </source>
</evidence>
<accession>A0A255YU81</accession>
<keyword evidence="3" id="KW-1185">Reference proteome</keyword>
<feature type="region of interest" description="Disordered" evidence="1">
    <location>
        <begin position="71"/>
        <end position="96"/>
    </location>
</feature>
<dbReference type="EMBL" id="NOXU01000031">
    <property type="protein sequence ID" value="OYQ32796.1"/>
    <property type="molecule type" value="Genomic_DNA"/>
</dbReference>
<protein>
    <submittedName>
        <fullName evidence="2">Uncharacterized protein</fullName>
    </submittedName>
</protein>
<proteinExistence type="predicted"/>
<organism evidence="2 3">
    <name type="scientific">Niveispirillum lacus</name>
    <dbReference type="NCBI Taxonomy" id="1981099"/>
    <lineage>
        <taxon>Bacteria</taxon>
        <taxon>Pseudomonadati</taxon>
        <taxon>Pseudomonadota</taxon>
        <taxon>Alphaproteobacteria</taxon>
        <taxon>Rhodospirillales</taxon>
        <taxon>Azospirillaceae</taxon>
        <taxon>Niveispirillum</taxon>
    </lineage>
</organism>